<evidence type="ECO:0000256" key="1">
    <source>
        <dbReference type="ARBA" id="ARBA00007528"/>
    </source>
</evidence>
<gene>
    <name evidence="7" type="primary">GAS1_1</name>
    <name evidence="7" type="ORF">EC973_003627</name>
</gene>
<dbReference type="OrthoDB" id="421038at2759"/>
<comment type="function">
    <text evidence="4">Splits internally a 1,3-beta-glucan molecule and transfers the newly generated reducing end (the donor) to the non-reducing end of another 1,3-beta-glucan molecule (the acceptor) forming a 1,3-beta linkage, resulting in the elongation of 1,3-beta-glucan chains in the cell wall.</text>
</comment>
<dbReference type="PANTHER" id="PTHR31468">
    <property type="entry name" value="1,3-BETA-GLUCANOSYLTRANSFERASE GAS1"/>
    <property type="match status" value="1"/>
</dbReference>
<dbReference type="InterPro" id="IPR004886">
    <property type="entry name" value="Glucanosyltransferase"/>
</dbReference>
<dbReference type="AlphaFoldDB" id="A0A8H7BVP7"/>
<comment type="caution">
    <text evidence="7">The sequence shown here is derived from an EMBL/GenBank/DDBJ whole genome shotgun (WGS) entry which is preliminary data.</text>
</comment>
<evidence type="ECO:0000256" key="3">
    <source>
        <dbReference type="ARBA" id="ARBA00023180"/>
    </source>
</evidence>
<dbReference type="GO" id="GO:0071970">
    <property type="term" value="P:fungal-type cell wall (1-&gt;3)-beta-D-glucan biosynthetic process"/>
    <property type="evidence" value="ECO:0007669"/>
    <property type="project" value="TreeGrafter"/>
</dbReference>
<organism evidence="7 8">
    <name type="scientific">Apophysomyces ossiformis</name>
    <dbReference type="NCBI Taxonomy" id="679940"/>
    <lineage>
        <taxon>Eukaryota</taxon>
        <taxon>Fungi</taxon>
        <taxon>Fungi incertae sedis</taxon>
        <taxon>Mucoromycota</taxon>
        <taxon>Mucoromycotina</taxon>
        <taxon>Mucoromycetes</taxon>
        <taxon>Mucorales</taxon>
        <taxon>Mucorineae</taxon>
        <taxon>Mucoraceae</taxon>
        <taxon>Apophysomyces</taxon>
    </lineage>
</organism>
<dbReference type="PANTHER" id="PTHR31468:SF10">
    <property type="entry name" value="1,3-BETA-GLUCANOSYLTRANSFERASE GAS2"/>
    <property type="match status" value="1"/>
</dbReference>
<dbReference type="EC" id="2.4.1.-" evidence="4"/>
<feature type="domain" description="X8" evidence="6">
    <location>
        <begin position="297"/>
        <end position="392"/>
    </location>
</feature>
<dbReference type="SUPFAM" id="SSF51445">
    <property type="entry name" value="(Trans)glycosidases"/>
    <property type="match status" value="1"/>
</dbReference>
<keyword evidence="4" id="KW-0336">GPI-anchor</keyword>
<dbReference type="GO" id="GO:0098552">
    <property type="term" value="C:side of membrane"/>
    <property type="evidence" value="ECO:0007669"/>
    <property type="project" value="UniProtKB-KW"/>
</dbReference>
<dbReference type="Proteomes" id="UP000605846">
    <property type="component" value="Unassembled WGS sequence"/>
</dbReference>
<evidence type="ECO:0000313" key="8">
    <source>
        <dbReference type="Proteomes" id="UP000605846"/>
    </source>
</evidence>
<proteinExistence type="inferred from homology"/>
<dbReference type="InterPro" id="IPR012946">
    <property type="entry name" value="X8"/>
</dbReference>
<keyword evidence="3" id="KW-0325">Glycoprotein</keyword>
<evidence type="ECO:0000313" key="7">
    <source>
        <dbReference type="EMBL" id="KAF7729893.1"/>
    </source>
</evidence>
<name>A0A8H7BVP7_9FUNG</name>
<dbReference type="GO" id="GO:0031505">
    <property type="term" value="P:fungal-type cell wall organization"/>
    <property type="evidence" value="ECO:0007669"/>
    <property type="project" value="TreeGrafter"/>
</dbReference>
<dbReference type="GO" id="GO:0042124">
    <property type="term" value="F:1,3-beta-glucanosyltransferase activity"/>
    <property type="evidence" value="ECO:0007669"/>
    <property type="project" value="TreeGrafter"/>
</dbReference>
<keyword evidence="2" id="KW-0732">Signal</keyword>
<protein>
    <recommendedName>
        <fullName evidence="4">1,3-beta-glucanosyltransferase</fullName>
        <ecNumber evidence="4">2.4.1.-</ecNumber>
    </recommendedName>
</protein>
<evidence type="ECO:0000256" key="5">
    <source>
        <dbReference type="SAM" id="MobiDB-lite"/>
    </source>
</evidence>
<keyword evidence="4" id="KW-0472">Membrane</keyword>
<sequence>MAKLGLNVVRVYEVDPKKDHDACMKSFADNGLYLLLDIATPKFSINRKQPQYTLFLYNAYKAVVDAFGKYDNVLAFIAGNEVTNDKTNTQASPFVKAAIRDIKHYVRTTQKRYIPVGYASNDDEHIRDAMKDYFNCGEEDAQADFFGVNLYEWCGGSTFQKSGYADRTAEFAGYSKPVFLSEYGCNLVLPRQFGEVSAIYGPEMNNVWSGGVVYEWTQEKNNYGLVKIDSKGNAEVLEDYTHLQRALQQVNLPQRKMSEAEKRPTPGCPAQSDTWRASTILPPTPSEGACDCMRNNLACVASNKVTNTNGANNTSALGAQIDMLCGMVSCMDISADGENGRYGAYSFCAPSDKLSWLYHLYTQGNKQRNSCDFDGYAQPVAPRRNDLSECAKIVPNLEGSGNQGLSNAATMVLVPDMQMMTFSLCTWMLYVFANLFL</sequence>
<reference evidence="7" key="1">
    <citation type="submission" date="2020-01" db="EMBL/GenBank/DDBJ databases">
        <title>Genome Sequencing of Three Apophysomyces-Like Fungal Strains Confirms a Novel Fungal Genus in the Mucoromycota with divergent Burkholderia-like Endosymbiotic Bacteria.</title>
        <authorList>
            <person name="Stajich J.E."/>
            <person name="Macias A.M."/>
            <person name="Carter-House D."/>
            <person name="Lovett B."/>
            <person name="Kasson L.R."/>
            <person name="Berry K."/>
            <person name="Grigoriev I."/>
            <person name="Chang Y."/>
            <person name="Spatafora J."/>
            <person name="Kasson M.T."/>
        </authorList>
    </citation>
    <scope>NUCLEOTIDE SEQUENCE</scope>
    <source>
        <strain evidence="7">NRRL A-21654</strain>
    </source>
</reference>
<dbReference type="Pfam" id="PF07983">
    <property type="entry name" value="X8"/>
    <property type="match status" value="1"/>
</dbReference>
<evidence type="ECO:0000256" key="4">
    <source>
        <dbReference type="RuleBase" id="RU361209"/>
    </source>
</evidence>
<dbReference type="SMART" id="SM00768">
    <property type="entry name" value="X8"/>
    <property type="match status" value="1"/>
</dbReference>
<dbReference type="Pfam" id="PF03198">
    <property type="entry name" value="Glyco_hydro_72"/>
    <property type="match status" value="1"/>
</dbReference>
<comment type="subcellular location">
    <subcellularLocation>
        <location evidence="4">Cell membrane</location>
        <topology evidence="4">Lipid-anchor</topology>
        <topology evidence="4">GPI-anchor</topology>
    </subcellularLocation>
</comment>
<dbReference type="GO" id="GO:0005886">
    <property type="term" value="C:plasma membrane"/>
    <property type="evidence" value="ECO:0007669"/>
    <property type="project" value="UniProtKB-SubCell"/>
</dbReference>
<keyword evidence="4 7" id="KW-0808">Transferase</keyword>
<dbReference type="EMBL" id="JABAYA010000021">
    <property type="protein sequence ID" value="KAF7729893.1"/>
    <property type="molecule type" value="Genomic_DNA"/>
</dbReference>
<evidence type="ECO:0000256" key="2">
    <source>
        <dbReference type="ARBA" id="ARBA00022729"/>
    </source>
</evidence>
<keyword evidence="8" id="KW-1185">Reference proteome</keyword>
<comment type="similarity">
    <text evidence="1 4">Belongs to the glycosyl hydrolase 72 family.</text>
</comment>
<feature type="region of interest" description="Disordered" evidence="5">
    <location>
        <begin position="255"/>
        <end position="277"/>
    </location>
</feature>
<dbReference type="InterPro" id="IPR017853">
    <property type="entry name" value="GH"/>
</dbReference>
<evidence type="ECO:0000259" key="6">
    <source>
        <dbReference type="SMART" id="SM00768"/>
    </source>
</evidence>
<dbReference type="Gene3D" id="3.20.20.80">
    <property type="entry name" value="Glycosidases"/>
    <property type="match status" value="1"/>
</dbReference>
<accession>A0A8H7BVP7</accession>
<dbReference type="Gene3D" id="1.20.58.1040">
    <property type="match status" value="1"/>
</dbReference>
<keyword evidence="4" id="KW-0449">Lipoprotein</keyword>